<feature type="compositionally biased region" description="Polar residues" evidence="5">
    <location>
        <begin position="335"/>
        <end position="348"/>
    </location>
</feature>
<comment type="subcellular location">
    <subcellularLocation>
        <location evidence="1">Cytoplasm</location>
    </subcellularLocation>
</comment>
<dbReference type="InParanoid" id="A0A151ZS06"/>
<dbReference type="STRING" id="361077.A0A151ZS06"/>
<dbReference type="PANTHER" id="PTHR23176">
    <property type="entry name" value="RHO/RAC/CDC GTPASE-ACTIVATING PROTEIN"/>
    <property type="match status" value="1"/>
</dbReference>
<dbReference type="OMA" id="NMMHSYN"/>
<gene>
    <name evidence="7" type="ORF">DLAC_04003</name>
</gene>
<feature type="region of interest" description="Disordered" evidence="5">
    <location>
        <begin position="329"/>
        <end position="348"/>
    </location>
</feature>
<evidence type="ECO:0000313" key="7">
    <source>
        <dbReference type="EMBL" id="KYQ96710.1"/>
    </source>
</evidence>
<evidence type="ECO:0000256" key="2">
    <source>
        <dbReference type="ARBA" id="ARBA00022468"/>
    </source>
</evidence>
<dbReference type="EMBL" id="LODT01000021">
    <property type="protein sequence ID" value="KYQ96710.1"/>
    <property type="molecule type" value="Genomic_DNA"/>
</dbReference>
<dbReference type="Proteomes" id="UP000076078">
    <property type="component" value="Unassembled WGS sequence"/>
</dbReference>
<comment type="function">
    <text evidence="4">Rho GTPase-activating protein involved in the signal transduction pathway.</text>
</comment>
<feature type="compositionally biased region" description="Acidic residues" evidence="5">
    <location>
        <begin position="103"/>
        <end position="130"/>
    </location>
</feature>
<dbReference type="GO" id="GO:0005737">
    <property type="term" value="C:cytoplasm"/>
    <property type="evidence" value="ECO:0007669"/>
    <property type="project" value="UniProtKB-SubCell"/>
</dbReference>
<feature type="domain" description="Rho-GAP" evidence="6">
    <location>
        <begin position="355"/>
        <end position="550"/>
    </location>
</feature>
<protein>
    <submittedName>
        <fullName evidence="7">RhoGAP domain-containing protein</fullName>
    </submittedName>
</protein>
<organism evidence="7 8">
    <name type="scientific">Tieghemostelium lacteum</name>
    <name type="common">Slime mold</name>
    <name type="synonym">Dictyostelium lacteum</name>
    <dbReference type="NCBI Taxonomy" id="361077"/>
    <lineage>
        <taxon>Eukaryota</taxon>
        <taxon>Amoebozoa</taxon>
        <taxon>Evosea</taxon>
        <taxon>Eumycetozoa</taxon>
        <taxon>Dictyostelia</taxon>
        <taxon>Dictyosteliales</taxon>
        <taxon>Raperosteliaceae</taxon>
        <taxon>Tieghemostelium</taxon>
    </lineage>
</organism>
<reference evidence="7 8" key="1">
    <citation type="submission" date="2015-12" db="EMBL/GenBank/DDBJ databases">
        <title>Dictyostelia acquired genes for synthesis and detection of signals that induce cell-type specialization by lateral gene transfer from prokaryotes.</title>
        <authorList>
            <person name="Gloeckner G."/>
            <person name="Schaap P."/>
        </authorList>
    </citation>
    <scope>NUCLEOTIDE SEQUENCE [LARGE SCALE GENOMIC DNA]</scope>
    <source>
        <strain evidence="7 8">TK</strain>
    </source>
</reference>
<dbReference type="InterPro" id="IPR000198">
    <property type="entry name" value="RhoGAP_dom"/>
</dbReference>
<dbReference type="AlphaFoldDB" id="A0A151ZS06"/>
<evidence type="ECO:0000256" key="5">
    <source>
        <dbReference type="SAM" id="MobiDB-lite"/>
    </source>
</evidence>
<feature type="compositionally biased region" description="Polar residues" evidence="5">
    <location>
        <begin position="154"/>
        <end position="174"/>
    </location>
</feature>
<keyword evidence="3" id="KW-0963">Cytoplasm</keyword>
<dbReference type="PANTHER" id="PTHR23176:SF8">
    <property type="entry name" value="RHO GTPASE-ACTIVATING PROTEIN GACH"/>
    <property type="match status" value="1"/>
</dbReference>
<sequence length="553" mass="62440">MSENKHSRTLSAGSDSSNGTTGSSNTSSPITSLTTSPQMGSVNKNHHHVHHQKSNSGGTVLNKQLAGLLQQQQGLNPSLEDLKHQLETTTIIDLELVDDEVVINEDYDSYDSFDEDEDDDEEEYEDDDLDTSTNRSTESLAEEEELSSSRNSTPLKQPSGANNATNASLPSKRNSLLVESPKRPYSNTVSGYLSAEMPVFNRLERSESTVYHDVPSTSSPHKANSENVKLAKDKISSDYKKMLEDPEAFRNEKLKQRKSKYFSKKELEELPFAPSSGTLLKSNIYKQFMSEKVNIISENPEKYKSELLKSYISNLKSNTPKDELLNKKKTKVNRNRSQSQPPVITPNNNSKQYIGTLEAIIEKENKRDATIRKLPFLIIKCIEFLSNESALSTEGLFRVGGNAGDVDNLIKALLLYGTPIPDNTCVHVVANSIKKFLRQLTVPLFTFNFHNNFIQLTKLQTDQEKTEQLKQLLKQIPLPNQTLIQELSKFLIKVTEYSSKNMMHSYNLGLMFGPNVMRPPEDNEFNTMSSMLDSQSQIWTLILENYNTIYQDK</sequence>
<feature type="compositionally biased region" description="Basic residues" evidence="5">
    <location>
        <begin position="44"/>
        <end position="53"/>
    </location>
</feature>
<dbReference type="GO" id="GO:0007165">
    <property type="term" value="P:signal transduction"/>
    <property type="evidence" value="ECO:0007669"/>
    <property type="project" value="InterPro"/>
</dbReference>
<dbReference type="SMART" id="SM00324">
    <property type="entry name" value="RhoGAP"/>
    <property type="match status" value="1"/>
</dbReference>
<dbReference type="PROSITE" id="PS50238">
    <property type="entry name" value="RHOGAP"/>
    <property type="match status" value="1"/>
</dbReference>
<dbReference type="Pfam" id="PF00620">
    <property type="entry name" value="RhoGAP"/>
    <property type="match status" value="1"/>
</dbReference>
<evidence type="ECO:0000256" key="1">
    <source>
        <dbReference type="ARBA" id="ARBA00004496"/>
    </source>
</evidence>
<dbReference type="Gene3D" id="1.10.555.10">
    <property type="entry name" value="Rho GTPase activation protein"/>
    <property type="match status" value="1"/>
</dbReference>
<dbReference type="OrthoDB" id="3196451at2759"/>
<dbReference type="FunCoup" id="A0A151ZS06">
    <property type="interactions" value="29"/>
</dbReference>
<name>A0A151ZS06_TIELA</name>
<evidence type="ECO:0000256" key="3">
    <source>
        <dbReference type="ARBA" id="ARBA00022490"/>
    </source>
</evidence>
<evidence type="ECO:0000313" key="8">
    <source>
        <dbReference type="Proteomes" id="UP000076078"/>
    </source>
</evidence>
<comment type="caution">
    <text evidence="7">The sequence shown here is derived from an EMBL/GenBank/DDBJ whole genome shotgun (WGS) entry which is preliminary data.</text>
</comment>
<dbReference type="GO" id="GO:0005096">
    <property type="term" value="F:GTPase activator activity"/>
    <property type="evidence" value="ECO:0007669"/>
    <property type="project" value="UniProtKB-KW"/>
</dbReference>
<feature type="region of interest" description="Disordered" evidence="5">
    <location>
        <begin position="103"/>
        <end position="189"/>
    </location>
</feature>
<keyword evidence="8" id="KW-1185">Reference proteome</keyword>
<dbReference type="SUPFAM" id="SSF48350">
    <property type="entry name" value="GTPase activation domain, GAP"/>
    <property type="match status" value="1"/>
</dbReference>
<dbReference type="CDD" id="cd00159">
    <property type="entry name" value="RhoGAP"/>
    <property type="match status" value="1"/>
</dbReference>
<evidence type="ECO:0000256" key="4">
    <source>
        <dbReference type="ARBA" id="ARBA00037092"/>
    </source>
</evidence>
<evidence type="ECO:0000259" key="6">
    <source>
        <dbReference type="PROSITE" id="PS50238"/>
    </source>
</evidence>
<feature type="compositionally biased region" description="Low complexity" evidence="5">
    <location>
        <begin position="11"/>
        <end position="36"/>
    </location>
</feature>
<feature type="region of interest" description="Disordered" evidence="5">
    <location>
        <begin position="1"/>
        <end position="58"/>
    </location>
</feature>
<dbReference type="InterPro" id="IPR008936">
    <property type="entry name" value="Rho_GTPase_activation_prot"/>
</dbReference>
<dbReference type="InterPro" id="IPR050729">
    <property type="entry name" value="Rho-GAP"/>
</dbReference>
<keyword evidence="2" id="KW-0343">GTPase activation</keyword>
<proteinExistence type="predicted"/>
<accession>A0A151ZS06</accession>